<dbReference type="InterPro" id="IPR003331">
    <property type="entry name" value="UDP_GlcNAc_Epimerase_2_dom"/>
</dbReference>
<dbReference type="Pfam" id="PF02350">
    <property type="entry name" value="Epimerase_2"/>
    <property type="match status" value="1"/>
</dbReference>
<protein>
    <recommendedName>
        <fullName evidence="3">UDP-N-acetylglucosamine 2-epimerase (non-hydrolyzing)</fullName>
        <ecNumber evidence="3">5.1.3.14</ecNumber>
    </recommendedName>
</protein>
<evidence type="ECO:0000256" key="1">
    <source>
        <dbReference type="ARBA" id="ARBA00023235"/>
    </source>
</evidence>
<dbReference type="GO" id="GO:0008761">
    <property type="term" value="F:UDP-N-acetylglucosamine 2-epimerase activity"/>
    <property type="evidence" value="ECO:0007669"/>
    <property type="project" value="UniProtKB-EC"/>
</dbReference>
<comment type="similarity">
    <text evidence="2 4">Belongs to the UDP-N-acetylglucosamine 2-epimerase family.</text>
</comment>
<evidence type="ECO:0000259" key="5">
    <source>
        <dbReference type="Pfam" id="PF02350"/>
    </source>
</evidence>
<comment type="caution">
    <text evidence="6">The sequence shown here is derived from an EMBL/GenBank/DDBJ whole genome shotgun (WGS) entry which is preliminary data.</text>
</comment>
<feature type="domain" description="UDP-N-acetylglucosamine 2-epimerase" evidence="5">
    <location>
        <begin position="50"/>
        <end position="415"/>
    </location>
</feature>
<evidence type="ECO:0000313" key="6">
    <source>
        <dbReference type="EMBL" id="RFT15645.1"/>
    </source>
</evidence>
<proteinExistence type="inferred from homology"/>
<dbReference type="NCBIfam" id="TIGR00236">
    <property type="entry name" value="wecB"/>
    <property type="match status" value="1"/>
</dbReference>
<dbReference type="EC" id="5.1.3.14" evidence="3"/>
<organism evidence="6 7">
    <name type="scientific">Candidatus Saccharicenans subterraneus</name>
    <dbReference type="NCBI Taxonomy" id="2508984"/>
    <lineage>
        <taxon>Bacteria</taxon>
        <taxon>Candidatus Aminicenantota</taxon>
        <taxon>Candidatus Aminicenantia</taxon>
        <taxon>Candidatus Aminicenantales</taxon>
        <taxon>Candidatus Saccharicenantaceae</taxon>
        <taxon>Candidatus Saccharicenans</taxon>
    </lineage>
</organism>
<dbReference type="CDD" id="cd03786">
    <property type="entry name" value="GTB_UDP-GlcNAc_2-Epimerase"/>
    <property type="match status" value="1"/>
</dbReference>
<dbReference type="InterPro" id="IPR029767">
    <property type="entry name" value="WecB-like"/>
</dbReference>
<dbReference type="PANTHER" id="PTHR43174:SF2">
    <property type="entry name" value="UDP-N-ACETYLGLUCOSAMINE 2-EPIMERASE"/>
    <property type="match status" value="1"/>
</dbReference>
<dbReference type="PANTHER" id="PTHR43174">
    <property type="entry name" value="UDP-N-ACETYLGLUCOSAMINE 2-EPIMERASE"/>
    <property type="match status" value="1"/>
</dbReference>
<reference evidence="6 7" key="1">
    <citation type="submission" date="2018-08" db="EMBL/GenBank/DDBJ databases">
        <title>Genome analysis of the thermophilic bacterium of the candidate phylum Aminicenantes from deep subsurface aquifer revealed its physiology and ecological role.</title>
        <authorList>
            <person name="Kadnikov V.V."/>
            <person name="Mardanov A.V."/>
            <person name="Beletsky A.V."/>
            <person name="Karnachuk O.V."/>
            <person name="Ravin N.V."/>
        </authorList>
    </citation>
    <scope>NUCLEOTIDE SEQUENCE [LARGE SCALE GENOMIC DNA]</scope>
    <source>
        <strain evidence="6">BY38</strain>
    </source>
</reference>
<dbReference type="EMBL" id="QUAH01000007">
    <property type="protein sequence ID" value="RFT15645.1"/>
    <property type="molecule type" value="Genomic_DNA"/>
</dbReference>
<dbReference type="AlphaFoldDB" id="A0A3E2BLL7"/>
<accession>A0A3E2BLL7</accession>
<evidence type="ECO:0000313" key="7">
    <source>
        <dbReference type="Proteomes" id="UP000257323"/>
    </source>
</evidence>
<sequence>MAAQTKSQTIKVLVVMGTRPEVIKLAPVIEALQNGKKAGASGTGKSCKVRFKTIICLTGQHREMVEPFLKIFGIKPDYDLRVMQPDQHLGELTGRVLAGMKKVLEVEKPDWLLVQGDTTSALAAALAAFYHRIKIGHVEAGLRTDDKYNPFPEEINRRLISHLADLHFAPTGLARKNLLREGISPERIFVTGNTVVDALKMILKKTGRVGGVQVAVPGEVLRIQEARKESPTGAVSTAKLSFAEIKKIKKLILVTAHRRESFGPGMENICRAILRVVESEKSAEVIFPVHLNPAVRRAVFQHLLGRPRIHLVEPLDYVTFIHLMRRASLILTDSGGIQEEAPSLGVPAVVMRETTERPEAIQAGVAWLAGTDPDTITRLALRLLKKVESGEFRRGLRRRNPFGDGRAGQRIALLLKRGGSGRPRR</sequence>
<evidence type="ECO:0000256" key="2">
    <source>
        <dbReference type="ARBA" id="ARBA00038209"/>
    </source>
</evidence>
<keyword evidence="1 4" id="KW-0413">Isomerase</keyword>
<dbReference type="SUPFAM" id="SSF53756">
    <property type="entry name" value="UDP-Glycosyltransferase/glycogen phosphorylase"/>
    <property type="match status" value="1"/>
</dbReference>
<name>A0A3E2BLL7_9BACT</name>
<dbReference type="Gene3D" id="3.40.50.2000">
    <property type="entry name" value="Glycogen Phosphorylase B"/>
    <property type="match status" value="2"/>
</dbReference>
<evidence type="ECO:0000256" key="3">
    <source>
        <dbReference type="ARBA" id="ARBA00038858"/>
    </source>
</evidence>
<dbReference type="Proteomes" id="UP000257323">
    <property type="component" value="Unassembled WGS sequence"/>
</dbReference>
<evidence type="ECO:0000256" key="4">
    <source>
        <dbReference type="RuleBase" id="RU003513"/>
    </source>
</evidence>
<gene>
    <name evidence="6" type="ORF">OP8BY_0020</name>
</gene>